<feature type="transmembrane region" description="Helical" evidence="7">
    <location>
        <begin position="165"/>
        <end position="186"/>
    </location>
</feature>
<dbReference type="InterPro" id="IPR020846">
    <property type="entry name" value="MFS_dom"/>
</dbReference>
<feature type="transmembrane region" description="Helical" evidence="7">
    <location>
        <begin position="424"/>
        <end position="443"/>
    </location>
</feature>
<dbReference type="PROSITE" id="PS50850">
    <property type="entry name" value="MFS"/>
    <property type="match status" value="1"/>
</dbReference>
<feature type="transmembrane region" description="Helical" evidence="7">
    <location>
        <begin position="198"/>
        <end position="217"/>
    </location>
</feature>
<dbReference type="Gene3D" id="1.20.1250.20">
    <property type="entry name" value="MFS general substrate transporter like domains"/>
    <property type="match status" value="1"/>
</dbReference>
<evidence type="ECO:0000256" key="6">
    <source>
        <dbReference type="ARBA" id="ARBA00023136"/>
    </source>
</evidence>
<gene>
    <name evidence="9" type="ORF">ACFQO6_20145</name>
</gene>
<organism evidence="9 10">
    <name type="scientific">Nocardioides astragali</name>
    <dbReference type="NCBI Taxonomy" id="1776736"/>
    <lineage>
        <taxon>Bacteria</taxon>
        <taxon>Bacillati</taxon>
        <taxon>Actinomycetota</taxon>
        <taxon>Actinomycetes</taxon>
        <taxon>Propionibacteriales</taxon>
        <taxon>Nocardioidaceae</taxon>
        <taxon>Nocardioides</taxon>
    </lineage>
</organism>
<feature type="transmembrane region" description="Helical" evidence="7">
    <location>
        <begin position="253"/>
        <end position="279"/>
    </location>
</feature>
<evidence type="ECO:0000256" key="2">
    <source>
        <dbReference type="ARBA" id="ARBA00022448"/>
    </source>
</evidence>
<protein>
    <submittedName>
        <fullName evidence="9">MFS transporter</fullName>
    </submittedName>
</protein>
<name>A0ABW2N960_9ACTN</name>
<evidence type="ECO:0000259" key="8">
    <source>
        <dbReference type="PROSITE" id="PS50850"/>
    </source>
</evidence>
<feature type="transmembrane region" description="Helical" evidence="7">
    <location>
        <begin position="325"/>
        <end position="342"/>
    </location>
</feature>
<evidence type="ECO:0000256" key="3">
    <source>
        <dbReference type="ARBA" id="ARBA00022475"/>
    </source>
</evidence>
<dbReference type="Pfam" id="PF07690">
    <property type="entry name" value="MFS_1"/>
    <property type="match status" value="1"/>
</dbReference>
<feature type="transmembrane region" description="Helical" evidence="7">
    <location>
        <begin position="42"/>
        <end position="60"/>
    </location>
</feature>
<evidence type="ECO:0000256" key="7">
    <source>
        <dbReference type="SAM" id="Phobius"/>
    </source>
</evidence>
<dbReference type="RefSeq" id="WP_255888988.1">
    <property type="nucleotide sequence ID" value="NZ_JAFMZM010000001.1"/>
</dbReference>
<feature type="transmembrane region" description="Helical" evidence="7">
    <location>
        <begin position="223"/>
        <end position="241"/>
    </location>
</feature>
<comment type="caution">
    <text evidence="9">The sequence shown here is derived from an EMBL/GenBank/DDBJ whole genome shotgun (WGS) entry which is preliminary data.</text>
</comment>
<dbReference type="PANTHER" id="PTHR42718">
    <property type="entry name" value="MAJOR FACILITATOR SUPERFAMILY MULTIDRUG TRANSPORTER MFSC"/>
    <property type="match status" value="1"/>
</dbReference>
<evidence type="ECO:0000256" key="4">
    <source>
        <dbReference type="ARBA" id="ARBA00022692"/>
    </source>
</evidence>
<dbReference type="InterPro" id="IPR036259">
    <property type="entry name" value="MFS_trans_sf"/>
</dbReference>
<feature type="transmembrane region" description="Helical" evidence="7">
    <location>
        <begin position="134"/>
        <end position="153"/>
    </location>
</feature>
<accession>A0ABW2N960</accession>
<feature type="transmembrane region" description="Helical" evidence="7">
    <location>
        <begin position="395"/>
        <end position="418"/>
    </location>
</feature>
<reference evidence="10" key="1">
    <citation type="journal article" date="2019" name="Int. J. Syst. Evol. Microbiol.">
        <title>The Global Catalogue of Microorganisms (GCM) 10K type strain sequencing project: providing services to taxonomists for standard genome sequencing and annotation.</title>
        <authorList>
            <consortium name="The Broad Institute Genomics Platform"/>
            <consortium name="The Broad Institute Genome Sequencing Center for Infectious Disease"/>
            <person name="Wu L."/>
            <person name="Ma J."/>
        </authorList>
    </citation>
    <scope>NUCLEOTIDE SEQUENCE [LARGE SCALE GENOMIC DNA]</scope>
    <source>
        <strain evidence="10">FCH27</strain>
    </source>
</reference>
<keyword evidence="6 7" id="KW-0472">Membrane</keyword>
<sequence>MRESRDGSRLVAAALAAALMPLNSTMIAVALPEIGAEFDTDPAVVTQALVTSYLVAAIVLQSPAGKVADRVGHARTVAIGQVLVAAGAVLGYVAPSLALLTVARILMAAGGAVLVPATVALLRRTLPHELRGRGFGAFGAVMALAAALGPLAGGALVDAFGWPSVFVANLPVLAVSVGLGALAGRVATSEVRGARPRFDWVGSLLLAAALTSLVMGLRPDGGHTVALLAAGAALLVPFVLWERRAGDPVVAFYVFRSVTFSAGTVLVAVQNLVMYALLFEVPLIAKELLDLGARATGQLLVSLMLAMVIVSPVGGRLVDRVGARAVALAGSVVALVGIVALARVDLTAVGQVAVPLALLGAGLGLATPAAQSASTTAAPADDAGMAAGIGSTMRYLGGLTGVAVMSLLLDVTGTRAAVVSDHRTLMTVFAGALVIGLVCATLLPGRIAVGKPQAEDVQSGI</sequence>
<proteinExistence type="predicted"/>
<comment type="subcellular location">
    <subcellularLocation>
        <location evidence="1">Cell membrane</location>
        <topology evidence="1">Multi-pass membrane protein</topology>
    </subcellularLocation>
</comment>
<feature type="domain" description="Major facilitator superfamily (MFS) profile" evidence="8">
    <location>
        <begin position="9"/>
        <end position="448"/>
    </location>
</feature>
<keyword evidence="3" id="KW-1003">Cell membrane</keyword>
<keyword evidence="2" id="KW-0813">Transport</keyword>
<keyword evidence="4 7" id="KW-0812">Transmembrane</keyword>
<dbReference type="SUPFAM" id="SSF103473">
    <property type="entry name" value="MFS general substrate transporter"/>
    <property type="match status" value="1"/>
</dbReference>
<dbReference type="Proteomes" id="UP001596524">
    <property type="component" value="Unassembled WGS sequence"/>
</dbReference>
<feature type="transmembrane region" description="Helical" evidence="7">
    <location>
        <begin position="299"/>
        <end position="318"/>
    </location>
</feature>
<dbReference type="CDD" id="cd17321">
    <property type="entry name" value="MFS_MMR_MDR_like"/>
    <property type="match status" value="1"/>
</dbReference>
<feature type="transmembrane region" description="Helical" evidence="7">
    <location>
        <begin position="72"/>
        <end position="93"/>
    </location>
</feature>
<keyword evidence="10" id="KW-1185">Reference proteome</keyword>
<feature type="transmembrane region" description="Helical" evidence="7">
    <location>
        <begin position="348"/>
        <end position="366"/>
    </location>
</feature>
<dbReference type="Gene3D" id="1.20.1720.10">
    <property type="entry name" value="Multidrug resistance protein D"/>
    <property type="match status" value="1"/>
</dbReference>
<dbReference type="InterPro" id="IPR011701">
    <property type="entry name" value="MFS"/>
</dbReference>
<evidence type="ECO:0000256" key="1">
    <source>
        <dbReference type="ARBA" id="ARBA00004651"/>
    </source>
</evidence>
<dbReference type="PRINTS" id="PR01036">
    <property type="entry name" value="TCRTETB"/>
</dbReference>
<keyword evidence="5 7" id="KW-1133">Transmembrane helix</keyword>
<feature type="transmembrane region" description="Helical" evidence="7">
    <location>
        <begin position="99"/>
        <end position="122"/>
    </location>
</feature>
<dbReference type="PANTHER" id="PTHR42718:SF46">
    <property type="entry name" value="BLR6921 PROTEIN"/>
    <property type="match status" value="1"/>
</dbReference>
<dbReference type="EMBL" id="JBHTCH010000025">
    <property type="protein sequence ID" value="MFC7362591.1"/>
    <property type="molecule type" value="Genomic_DNA"/>
</dbReference>
<evidence type="ECO:0000256" key="5">
    <source>
        <dbReference type="ARBA" id="ARBA00022989"/>
    </source>
</evidence>
<evidence type="ECO:0000313" key="9">
    <source>
        <dbReference type="EMBL" id="MFC7362591.1"/>
    </source>
</evidence>
<evidence type="ECO:0000313" key="10">
    <source>
        <dbReference type="Proteomes" id="UP001596524"/>
    </source>
</evidence>